<dbReference type="STRING" id="908615.SAMN05421540_102327"/>
<reference evidence="1 2" key="1">
    <citation type="submission" date="2016-10" db="EMBL/GenBank/DDBJ databases">
        <authorList>
            <person name="de Groot N.N."/>
        </authorList>
    </citation>
    <scope>NUCLEOTIDE SEQUENCE [LARGE SCALE GENOMIC DNA]</scope>
    <source>
        <strain evidence="1 2">DSM 23581</strain>
    </source>
</reference>
<proteinExistence type="predicted"/>
<dbReference type="Pfam" id="PF21857">
    <property type="entry name" value="DUF6913"/>
    <property type="match status" value="1"/>
</dbReference>
<dbReference type="RefSeq" id="WP_093239666.1">
    <property type="nucleotide sequence ID" value="NZ_FNQF01000002.1"/>
</dbReference>
<evidence type="ECO:0000313" key="1">
    <source>
        <dbReference type="EMBL" id="SDZ97290.1"/>
    </source>
</evidence>
<keyword evidence="2" id="KW-1185">Reference proteome</keyword>
<evidence type="ECO:0000313" key="2">
    <source>
        <dbReference type="Proteomes" id="UP000198820"/>
    </source>
</evidence>
<dbReference type="Proteomes" id="UP000198820">
    <property type="component" value="Unassembled WGS sequence"/>
</dbReference>
<dbReference type="AlphaFoldDB" id="A0A1H3XDJ2"/>
<dbReference type="InterPro" id="IPR054207">
    <property type="entry name" value="DUF6913"/>
</dbReference>
<dbReference type="EMBL" id="FNQF01000002">
    <property type="protein sequence ID" value="SDZ97290.1"/>
    <property type="molecule type" value="Genomic_DNA"/>
</dbReference>
<gene>
    <name evidence="1" type="ORF">SAMN05421540_102327</name>
</gene>
<organism evidence="1 2">
    <name type="scientific">Psychroflexus halocasei</name>
    <dbReference type="NCBI Taxonomy" id="908615"/>
    <lineage>
        <taxon>Bacteria</taxon>
        <taxon>Pseudomonadati</taxon>
        <taxon>Bacteroidota</taxon>
        <taxon>Flavobacteriia</taxon>
        <taxon>Flavobacteriales</taxon>
        <taxon>Flavobacteriaceae</taxon>
        <taxon>Psychroflexus</taxon>
    </lineage>
</organism>
<sequence>MGKGLKSYFLEKTSKKNLKNQKSERKSDRVAILFHLSDYSSNELSQCFQNNFKEFKNYQLDLIAFSDENQDKSADGLHVFSKKDFNFFSKPKSEELKGFYGQTYQLIFNLFDEESVYLQLMNSCLKANFQVGISDLEQNQMLIRVSSKEPQEFFSEASKYLKQIDYGS</sequence>
<protein>
    <submittedName>
        <fullName evidence="1">Uncharacterized protein</fullName>
    </submittedName>
</protein>
<name>A0A1H3XDJ2_9FLAO</name>
<accession>A0A1H3XDJ2</accession>